<protein>
    <recommendedName>
        <fullName evidence="4">GDP-mannose pyrophosphatase</fullName>
    </recommendedName>
    <alternativeName>
        <fullName evidence="6">GDP-mannose hydrolase</fullName>
    </alternativeName>
    <alternativeName>
        <fullName evidence="7">GDPMK</fullName>
    </alternativeName>
</protein>
<feature type="domain" description="Nudix hydrolase" evidence="8">
    <location>
        <begin position="46"/>
        <end position="174"/>
    </location>
</feature>
<evidence type="ECO:0000313" key="10">
    <source>
        <dbReference type="Proteomes" id="UP000199412"/>
    </source>
</evidence>
<evidence type="ECO:0000256" key="3">
    <source>
        <dbReference type="ARBA" id="ARBA00007275"/>
    </source>
</evidence>
<dbReference type="PANTHER" id="PTHR11839">
    <property type="entry name" value="UDP/ADP-SUGAR PYROPHOSPHATASE"/>
    <property type="match status" value="1"/>
</dbReference>
<evidence type="ECO:0000256" key="5">
    <source>
        <dbReference type="ARBA" id="ARBA00022801"/>
    </source>
</evidence>
<accession>A0A1G7EWX6</accession>
<comment type="catalytic activity">
    <reaction evidence="1">
        <text>GDP-alpha-D-mannose + H2O = alpha-D-mannose 1-phosphate + GMP + 2 H(+)</text>
        <dbReference type="Rhea" id="RHEA:27978"/>
        <dbReference type="ChEBI" id="CHEBI:15377"/>
        <dbReference type="ChEBI" id="CHEBI:15378"/>
        <dbReference type="ChEBI" id="CHEBI:57527"/>
        <dbReference type="ChEBI" id="CHEBI:58115"/>
        <dbReference type="ChEBI" id="CHEBI:58409"/>
    </reaction>
</comment>
<dbReference type="Proteomes" id="UP000199412">
    <property type="component" value="Unassembled WGS sequence"/>
</dbReference>
<proteinExistence type="inferred from homology"/>
<dbReference type="CDD" id="cd24161">
    <property type="entry name" value="NUDIX_ADPRase_Ndx2"/>
    <property type="match status" value="1"/>
</dbReference>
<dbReference type="SUPFAM" id="SSF55811">
    <property type="entry name" value="Nudix"/>
    <property type="match status" value="1"/>
</dbReference>
<dbReference type="OrthoDB" id="177518at2"/>
<dbReference type="RefSeq" id="WP_092786998.1">
    <property type="nucleotide sequence ID" value="NZ_FNAP01000010.1"/>
</dbReference>
<evidence type="ECO:0000256" key="2">
    <source>
        <dbReference type="ARBA" id="ARBA00001946"/>
    </source>
</evidence>
<gene>
    <name evidence="9" type="ORF">SAMN05421720_11016</name>
</gene>
<dbReference type="PROSITE" id="PS51462">
    <property type="entry name" value="NUDIX"/>
    <property type="match status" value="1"/>
</dbReference>
<comment type="similarity">
    <text evidence="3">Belongs to the Nudix hydrolase family. NudK subfamily.</text>
</comment>
<evidence type="ECO:0000256" key="7">
    <source>
        <dbReference type="ARBA" id="ARBA00032272"/>
    </source>
</evidence>
<sequence length="197" mass="21916">MPSDPDNSPWRTLSTRKVYDNPWIRVTEHQVITPAGTLGRYGVVHFQNRSVCVLPVDSDGSVTLVGQFRYPLGAWSWELPEGGCPLGTKALDSARRELREETGLIAGQWVEILRLHLSNCITDEAAVSFLAWDLTEGPSDPEETERLEIRRVPFREAVHMAETGAITDAQSVATLFRARLMALAGQIPESVQSRLAY</sequence>
<dbReference type="Pfam" id="PF00293">
    <property type="entry name" value="NUDIX"/>
    <property type="match status" value="1"/>
</dbReference>
<dbReference type="GO" id="GO:0016787">
    <property type="term" value="F:hydrolase activity"/>
    <property type="evidence" value="ECO:0007669"/>
    <property type="project" value="UniProtKB-KW"/>
</dbReference>
<dbReference type="GO" id="GO:0019693">
    <property type="term" value="P:ribose phosphate metabolic process"/>
    <property type="evidence" value="ECO:0007669"/>
    <property type="project" value="TreeGrafter"/>
</dbReference>
<evidence type="ECO:0000256" key="1">
    <source>
        <dbReference type="ARBA" id="ARBA00000847"/>
    </source>
</evidence>
<dbReference type="Gene3D" id="3.90.79.10">
    <property type="entry name" value="Nucleoside Triphosphate Pyrophosphohydrolase"/>
    <property type="match status" value="1"/>
</dbReference>
<evidence type="ECO:0000256" key="4">
    <source>
        <dbReference type="ARBA" id="ARBA00016377"/>
    </source>
</evidence>
<reference evidence="9 10" key="1">
    <citation type="submission" date="2016-10" db="EMBL/GenBank/DDBJ databases">
        <authorList>
            <person name="de Groot N.N."/>
        </authorList>
    </citation>
    <scope>NUCLEOTIDE SEQUENCE [LARGE SCALE GENOMIC DNA]</scope>
    <source>
        <strain evidence="9 10">ATCC 700224</strain>
    </source>
</reference>
<dbReference type="PANTHER" id="PTHR11839:SF18">
    <property type="entry name" value="NUDIX HYDROLASE DOMAIN-CONTAINING PROTEIN"/>
    <property type="match status" value="1"/>
</dbReference>
<organism evidence="9 10">
    <name type="scientific">Rhodospira trueperi</name>
    <dbReference type="NCBI Taxonomy" id="69960"/>
    <lineage>
        <taxon>Bacteria</taxon>
        <taxon>Pseudomonadati</taxon>
        <taxon>Pseudomonadota</taxon>
        <taxon>Alphaproteobacteria</taxon>
        <taxon>Rhodospirillales</taxon>
        <taxon>Rhodospirillaceae</taxon>
        <taxon>Rhodospira</taxon>
    </lineage>
</organism>
<dbReference type="AlphaFoldDB" id="A0A1G7EWX6"/>
<evidence type="ECO:0000313" key="9">
    <source>
        <dbReference type="EMBL" id="SDE68200.1"/>
    </source>
</evidence>
<dbReference type="GO" id="GO:0006753">
    <property type="term" value="P:nucleoside phosphate metabolic process"/>
    <property type="evidence" value="ECO:0007669"/>
    <property type="project" value="TreeGrafter"/>
</dbReference>
<keyword evidence="10" id="KW-1185">Reference proteome</keyword>
<dbReference type="GO" id="GO:0005829">
    <property type="term" value="C:cytosol"/>
    <property type="evidence" value="ECO:0007669"/>
    <property type="project" value="TreeGrafter"/>
</dbReference>
<keyword evidence="5" id="KW-0378">Hydrolase</keyword>
<dbReference type="InterPro" id="IPR015797">
    <property type="entry name" value="NUDIX_hydrolase-like_dom_sf"/>
</dbReference>
<evidence type="ECO:0000256" key="6">
    <source>
        <dbReference type="ARBA" id="ARBA00032162"/>
    </source>
</evidence>
<evidence type="ECO:0000259" key="8">
    <source>
        <dbReference type="PROSITE" id="PS51462"/>
    </source>
</evidence>
<dbReference type="EMBL" id="FNAP01000010">
    <property type="protein sequence ID" value="SDE68200.1"/>
    <property type="molecule type" value="Genomic_DNA"/>
</dbReference>
<dbReference type="InterPro" id="IPR000086">
    <property type="entry name" value="NUDIX_hydrolase_dom"/>
</dbReference>
<dbReference type="STRING" id="69960.SAMN05421720_11016"/>
<comment type="cofactor">
    <cofactor evidence="2">
        <name>Mg(2+)</name>
        <dbReference type="ChEBI" id="CHEBI:18420"/>
    </cofactor>
</comment>
<name>A0A1G7EWX6_9PROT</name>